<name>A0ABR8C3U6_APHFL</name>
<dbReference type="EMBL" id="JACJQT010000062">
    <property type="protein sequence ID" value="MBD2280462.1"/>
    <property type="molecule type" value="Genomic_DNA"/>
</dbReference>
<accession>A0ABR8C3U6</accession>
<organism evidence="1 2">
    <name type="scientific">Aphanizomenon flos-aquae FACHB-1040</name>
    <dbReference type="NCBI Taxonomy" id="2692887"/>
    <lineage>
        <taxon>Bacteria</taxon>
        <taxon>Bacillati</taxon>
        <taxon>Cyanobacteriota</taxon>
        <taxon>Cyanophyceae</taxon>
        <taxon>Nostocales</taxon>
        <taxon>Aphanizomenonaceae</taxon>
        <taxon>Aphanizomenon</taxon>
    </lineage>
</organism>
<dbReference type="Proteomes" id="UP000606721">
    <property type="component" value="Unassembled WGS sequence"/>
</dbReference>
<comment type="caution">
    <text evidence="1">The sequence shown here is derived from an EMBL/GenBank/DDBJ whole genome shotgun (WGS) entry which is preliminary data.</text>
</comment>
<dbReference type="RefSeq" id="WP_190384009.1">
    <property type="nucleotide sequence ID" value="NZ_JACJQT010000062.1"/>
</dbReference>
<gene>
    <name evidence="1" type="ORF">H6F99_19950</name>
</gene>
<evidence type="ECO:0000313" key="1">
    <source>
        <dbReference type="EMBL" id="MBD2280462.1"/>
    </source>
</evidence>
<sequence length="63" mass="7211">MAGKKLDKLKLMVVDDELDNLDVLYRTFWKDFNPHSAPPSVTIGNFGFLNTFDDNFDTKLSKS</sequence>
<evidence type="ECO:0000313" key="2">
    <source>
        <dbReference type="Proteomes" id="UP000606721"/>
    </source>
</evidence>
<reference evidence="1 2" key="1">
    <citation type="journal article" date="2020" name="ISME J.">
        <title>Comparative genomics reveals insights into cyanobacterial evolution and habitat adaptation.</title>
        <authorList>
            <person name="Chen M.Y."/>
            <person name="Teng W.K."/>
            <person name="Zhao L."/>
            <person name="Hu C.X."/>
            <person name="Zhou Y.K."/>
            <person name="Han B.P."/>
            <person name="Song L.R."/>
            <person name="Shu W.S."/>
        </authorList>
    </citation>
    <scope>NUCLEOTIDE SEQUENCE [LARGE SCALE GENOMIC DNA]</scope>
    <source>
        <strain evidence="1 2">FACHB-1040</strain>
    </source>
</reference>
<keyword evidence="2" id="KW-1185">Reference proteome</keyword>
<proteinExistence type="predicted"/>
<protein>
    <submittedName>
        <fullName evidence="1">Uncharacterized protein</fullName>
    </submittedName>
</protein>